<dbReference type="InterPro" id="IPR019826">
    <property type="entry name" value="Carboxylesterase_B_AS"/>
</dbReference>
<dbReference type="InterPro" id="IPR013094">
    <property type="entry name" value="AB_hydrolase_3"/>
</dbReference>
<evidence type="ECO:0000256" key="1">
    <source>
        <dbReference type="ARBA" id="ARBA00022801"/>
    </source>
</evidence>
<comment type="caution">
    <text evidence="3">The sequence shown here is derived from an EMBL/GenBank/DDBJ whole genome shotgun (WGS) entry which is preliminary data.</text>
</comment>
<dbReference type="Proteomes" id="UP000255265">
    <property type="component" value="Unassembled WGS sequence"/>
</dbReference>
<name>A0A370FHZ8_9BURK</name>
<accession>A0A370FHZ8</accession>
<dbReference type="SUPFAM" id="SSF53474">
    <property type="entry name" value="alpha/beta-Hydrolases"/>
    <property type="match status" value="1"/>
</dbReference>
<evidence type="ECO:0000313" key="3">
    <source>
        <dbReference type="EMBL" id="RDI24358.1"/>
    </source>
</evidence>
<evidence type="ECO:0000313" key="4">
    <source>
        <dbReference type="Proteomes" id="UP000255265"/>
    </source>
</evidence>
<reference evidence="3 4" key="1">
    <citation type="submission" date="2018-07" db="EMBL/GenBank/DDBJ databases">
        <title>Genomic Encyclopedia of Type Strains, Phase IV (KMG-IV): sequencing the most valuable type-strain genomes for metagenomic binning, comparative biology and taxonomic classification.</title>
        <authorList>
            <person name="Goeker M."/>
        </authorList>
    </citation>
    <scope>NUCLEOTIDE SEQUENCE [LARGE SCALE GENOMIC DNA]</scope>
    <source>
        <strain evidence="3 4">DSM 21352</strain>
    </source>
</reference>
<dbReference type="RefSeq" id="WP_017761505.1">
    <property type="nucleotide sequence ID" value="NZ_QQAV01000005.1"/>
</dbReference>
<dbReference type="Gene3D" id="3.40.50.1820">
    <property type="entry name" value="alpha/beta hydrolase"/>
    <property type="match status" value="1"/>
</dbReference>
<protein>
    <submittedName>
        <fullName evidence="3">Alpha/beta hydrolase family protein</fullName>
    </submittedName>
</protein>
<keyword evidence="4" id="KW-1185">Reference proteome</keyword>
<proteinExistence type="predicted"/>
<dbReference type="AlphaFoldDB" id="A0A370FHZ8"/>
<dbReference type="InterPro" id="IPR029058">
    <property type="entry name" value="AB_hydrolase_fold"/>
</dbReference>
<gene>
    <name evidence="3" type="ORF">DFR41_105273</name>
</gene>
<dbReference type="InterPro" id="IPR050300">
    <property type="entry name" value="GDXG_lipolytic_enzyme"/>
</dbReference>
<evidence type="ECO:0000259" key="2">
    <source>
        <dbReference type="Pfam" id="PF07859"/>
    </source>
</evidence>
<dbReference type="GO" id="GO:0016787">
    <property type="term" value="F:hydrolase activity"/>
    <property type="evidence" value="ECO:0007669"/>
    <property type="project" value="UniProtKB-KW"/>
</dbReference>
<dbReference type="Pfam" id="PF07859">
    <property type="entry name" value="Abhydrolase_3"/>
    <property type="match status" value="1"/>
</dbReference>
<sequence>MTFLDIDALPLQPPLPFKAAADYAETVLGWAREVPAALVQVRNVPYGDDPAQRYDVYGAPGMRDAPVLVFWHGGGWTHGHKEWCAFMAPIVAAMGMRLVTPGYRLAPAHRLPAALDDSLAALSHIARHATGFGGDPRRLYLAGHSAGGHLAALAALRIADAQRAGVPAQAIRACLPLSAILDLHHPMPPPGSLEERVYTHVLLDADDDAPLSPLCWTAGNRLPVHLGWGAQDSERVQRSNRRTAALLALQPGGVSTHEMPLLDHFGTHLALRDPQAPWYGALLRLVAQTG</sequence>
<dbReference type="EMBL" id="QQAV01000005">
    <property type="protein sequence ID" value="RDI24358.1"/>
    <property type="molecule type" value="Genomic_DNA"/>
</dbReference>
<dbReference type="PANTHER" id="PTHR48081:SF33">
    <property type="entry name" value="KYNURENINE FORMAMIDASE"/>
    <property type="match status" value="1"/>
</dbReference>
<feature type="domain" description="Alpha/beta hydrolase fold-3" evidence="2">
    <location>
        <begin position="68"/>
        <end position="183"/>
    </location>
</feature>
<dbReference type="PANTHER" id="PTHR48081">
    <property type="entry name" value="AB HYDROLASE SUPERFAMILY PROTEIN C4A8.06C"/>
    <property type="match status" value="1"/>
</dbReference>
<dbReference type="OrthoDB" id="9771666at2"/>
<organism evidence="3 4">
    <name type="scientific">Pseudacidovorax intermedius</name>
    <dbReference type="NCBI Taxonomy" id="433924"/>
    <lineage>
        <taxon>Bacteria</taxon>
        <taxon>Pseudomonadati</taxon>
        <taxon>Pseudomonadota</taxon>
        <taxon>Betaproteobacteria</taxon>
        <taxon>Burkholderiales</taxon>
        <taxon>Comamonadaceae</taxon>
        <taxon>Pseudacidovorax</taxon>
    </lineage>
</organism>
<dbReference type="PROSITE" id="PS00122">
    <property type="entry name" value="CARBOXYLESTERASE_B_1"/>
    <property type="match status" value="1"/>
</dbReference>
<keyword evidence="1 3" id="KW-0378">Hydrolase</keyword>